<dbReference type="AlphaFoldDB" id="A0A085ZAE4"/>
<dbReference type="Proteomes" id="UP000028713">
    <property type="component" value="Unassembled WGS sequence"/>
</dbReference>
<dbReference type="OrthoDB" id="663011at2"/>
<dbReference type="InterPro" id="IPR018490">
    <property type="entry name" value="cNMP-bd_dom_sf"/>
</dbReference>
<reference evidence="1 2" key="1">
    <citation type="submission" date="2014-07" db="EMBL/GenBank/DDBJ databases">
        <title>Genome of Chryseobacterium formosense LMG 24722.</title>
        <authorList>
            <person name="Pipes S.E."/>
            <person name="Stropko S.J."/>
            <person name="Newman J.D."/>
        </authorList>
    </citation>
    <scope>NUCLEOTIDE SEQUENCE [LARGE SCALE GENOMIC DNA]</scope>
    <source>
        <strain evidence="1 2">LMG 24722</strain>
    </source>
</reference>
<evidence type="ECO:0000313" key="2">
    <source>
        <dbReference type="Proteomes" id="UP000028713"/>
    </source>
</evidence>
<name>A0A085ZAE4_9FLAO</name>
<organism evidence="1 2">
    <name type="scientific">Chryseobacterium formosense</name>
    <dbReference type="NCBI Taxonomy" id="236814"/>
    <lineage>
        <taxon>Bacteria</taxon>
        <taxon>Pseudomonadati</taxon>
        <taxon>Bacteroidota</taxon>
        <taxon>Flavobacteriia</taxon>
        <taxon>Flavobacteriales</taxon>
        <taxon>Weeksellaceae</taxon>
        <taxon>Chryseobacterium group</taxon>
        <taxon>Chryseobacterium</taxon>
    </lineage>
</organism>
<gene>
    <name evidence="1" type="ORF">IX39_12640</name>
</gene>
<comment type="caution">
    <text evidence="1">The sequence shown here is derived from an EMBL/GenBank/DDBJ whole genome shotgun (WGS) entry which is preliminary data.</text>
</comment>
<sequence>MSEFINFLLQFGNLSQQEIQLIKDKAKNLELEKGDYFWETGRNSKYVGFLVEGILRVYNDNDKGDEITHYFVEKNHWLSDWDNPDKSSTPIANLQAITNCSFIVFFKKDWNGILQSVSGLNDIIQKIIIRHKSEKLERRSSLIARNTTERYLSFIKHYPNMVNRIPLSYVASYLGMKQPSLSRVRKSIR</sequence>
<dbReference type="STRING" id="236814.IX39_12640"/>
<dbReference type="InterPro" id="IPR014710">
    <property type="entry name" value="RmlC-like_jellyroll"/>
</dbReference>
<accession>A0A085ZAE4</accession>
<dbReference type="Gene3D" id="2.60.120.10">
    <property type="entry name" value="Jelly Rolls"/>
    <property type="match status" value="1"/>
</dbReference>
<keyword evidence="2" id="KW-1185">Reference proteome</keyword>
<dbReference type="eggNOG" id="COG0664">
    <property type="taxonomic scope" value="Bacteria"/>
</dbReference>
<evidence type="ECO:0000313" key="1">
    <source>
        <dbReference type="EMBL" id="KFF01408.1"/>
    </source>
</evidence>
<dbReference type="SUPFAM" id="SSF51206">
    <property type="entry name" value="cAMP-binding domain-like"/>
    <property type="match status" value="1"/>
</dbReference>
<protein>
    <submittedName>
        <fullName evidence="1">Cyclic nucleotide-binding protein</fullName>
    </submittedName>
</protein>
<proteinExistence type="predicted"/>
<dbReference type="RefSeq" id="WP_034676769.1">
    <property type="nucleotide sequence ID" value="NZ_JPRP01000001.1"/>
</dbReference>
<dbReference type="EMBL" id="JPRP01000001">
    <property type="protein sequence ID" value="KFF01408.1"/>
    <property type="molecule type" value="Genomic_DNA"/>
</dbReference>